<dbReference type="InterPro" id="IPR041628">
    <property type="entry name" value="ChlI/MoxR_AAA_lid"/>
</dbReference>
<dbReference type="Gene3D" id="1.10.8.80">
    <property type="entry name" value="Magnesium chelatase subunit I, C-Terminal domain"/>
    <property type="match status" value="1"/>
</dbReference>
<dbReference type="Proteomes" id="UP001501251">
    <property type="component" value="Unassembled WGS sequence"/>
</dbReference>
<dbReference type="PANTHER" id="PTHR35023:SF1">
    <property type="entry name" value="MG-PROTOPORPHYRIN IX CHELATASE"/>
    <property type="match status" value="1"/>
</dbReference>
<dbReference type="RefSeq" id="WP_344917816.1">
    <property type="nucleotide sequence ID" value="NZ_BAABAQ010000003.1"/>
</dbReference>
<organism evidence="3 4">
    <name type="scientific">Streptosporangium oxazolinicum</name>
    <dbReference type="NCBI Taxonomy" id="909287"/>
    <lineage>
        <taxon>Bacteria</taxon>
        <taxon>Bacillati</taxon>
        <taxon>Actinomycetota</taxon>
        <taxon>Actinomycetes</taxon>
        <taxon>Streptosporangiales</taxon>
        <taxon>Streptosporangiaceae</taxon>
        <taxon>Streptosporangium</taxon>
    </lineage>
</organism>
<feature type="domain" description="ATPase dynein-related AAA" evidence="1">
    <location>
        <begin position="34"/>
        <end position="164"/>
    </location>
</feature>
<dbReference type="Gene3D" id="3.40.50.300">
    <property type="entry name" value="P-loop containing nucleotide triphosphate hydrolases"/>
    <property type="match status" value="1"/>
</dbReference>
<dbReference type="InterPro" id="IPR011704">
    <property type="entry name" value="ATPase_dyneun-rel_AAA"/>
</dbReference>
<comment type="caution">
    <text evidence="3">The sequence shown here is derived from an EMBL/GenBank/DDBJ whole genome shotgun (WGS) entry which is preliminary data.</text>
</comment>
<evidence type="ECO:0000259" key="2">
    <source>
        <dbReference type="Pfam" id="PF17863"/>
    </source>
</evidence>
<name>A0ABP8ART3_9ACTN</name>
<reference evidence="4" key="1">
    <citation type="journal article" date="2019" name="Int. J. Syst. Evol. Microbiol.">
        <title>The Global Catalogue of Microorganisms (GCM) 10K type strain sequencing project: providing services to taxonomists for standard genome sequencing and annotation.</title>
        <authorList>
            <consortium name="The Broad Institute Genomics Platform"/>
            <consortium name="The Broad Institute Genome Sequencing Center for Infectious Disease"/>
            <person name="Wu L."/>
            <person name="Ma J."/>
        </authorList>
    </citation>
    <scope>NUCLEOTIDE SEQUENCE [LARGE SCALE GENOMIC DNA]</scope>
    <source>
        <strain evidence="4">JCM 17388</strain>
    </source>
</reference>
<dbReference type="SUPFAM" id="SSF52540">
    <property type="entry name" value="P-loop containing nucleoside triphosphate hydrolases"/>
    <property type="match status" value="1"/>
</dbReference>
<dbReference type="InterPro" id="IPR052989">
    <property type="entry name" value="Mg-chelatase_DI-like"/>
</dbReference>
<dbReference type="EMBL" id="BAABAQ010000003">
    <property type="protein sequence ID" value="GAA4188380.1"/>
    <property type="molecule type" value="Genomic_DNA"/>
</dbReference>
<protein>
    <submittedName>
        <fullName evidence="3">AAA family ATPase</fullName>
    </submittedName>
</protein>
<dbReference type="Pfam" id="PF07728">
    <property type="entry name" value="AAA_5"/>
    <property type="match status" value="1"/>
</dbReference>
<dbReference type="InterPro" id="IPR027417">
    <property type="entry name" value="P-loop_NTPase"/>
</dbReference>
<gene>
    <name evidence="3" type="ORF">GCM10022252_23550</name>
</gene>
<proteinExistence type="predicted"/>
<dbReference type="Pfam" id="PF17863">
    <property type="entry name" value="AAA_lid_2"/>
    <property type="match status" value="1"/>
</dbReference>
<evidence type="ECO:0000259" key="1">
    <source>
        <dbReference type="Pfam" id="PF07728"/>
    </source>
</evidence>
<dbReference type="PANTHER" id="PTHR35023">
    <property type="entry name" value="CHELATASE-RELATED"/>
    <property type="match status" value="1"/>
</dbReference>
<evidence type="ECO:0000313" key="4">
    <source>
        <dbReference type="Proteomes" id="UP001501251"/>
    </source>
</evidence>
<sequence length="311" mass="34013">MTEVRILPYSHVVGQTDLRRCLELAFIAPGIGGVLVSGERGTAKSTTVRSFSLMAHGGLPVTLPINATEDRVLGGWSIDALMTGGTEWQAGLLEAAGKQGLLYIDEVNLLDDHLVNIILDVTSTNVLVVHREGLDRPAIAVKFTLVGTMNPEEGWLRPQLLDRFGLLVPVSAETAVEQRHEILRTVLRFEEEITKPSSPWLEQGAARDREIRKRLEWARARVGEVRTPDEILGLCSRISARFEVAGHRGEKVMALAARARAALNGHGVVTAEDVGAVAEFALAHRLPEAVYGESIKWTAKERDQLDKIISG</sequence>
<evidence type="ECO:0000313" key="3">
    <source>
        <dbReference type="EMBL" id="GAA4188380.1"/>
    </source>
</evidence>
<keyword evidence="4" id="KW-1185">Reference proteome</keyword>
<feature type="domain" description="ChlI/MoxR AAA lid" evidence="2">
    <location>
        <begin position="237"/>
        <end position="287"/>
    </location>
</feature>
<accession>A0ABP8ART3</accession>